<dbReference type="Pfam" id="PF08158">
    <property type="entry name" value="SDA1_HEAT"/>
    <property type="match status" value="1"/>
</dbReference>
<dbReference type="GO" id="GO:0042273">
    <property type="term" value="P:ribosomal large subunit biogenesis"/>
    <property type="evidence" value="ECO:0007669"/>
    <property type="project" value="UniProtKB-UniRule"/>
</dbReference>
<dbReference type="Proteomes" id="UP001445335">
    <property type="component" value="Unassembled WGS sequence"/>
</dbReference>
<feature type="compositionally biased region" description="Basic residues" evidence="7">
    <location>
        <begin position="656"/>
        <end position="668"/>
    </location>
</feature>
<comment type="similarity">
    <text evidence="1 6">Belongs to the SDA1 family.</text>
</comment>
<feature type="domain" description="SDA1 N-terminal" evidence="9">
    <location>
        <begin position="57"/>
        <end position="427"/>
    </location>
</feature>
<dbReference type="Pfam" id="PF05285">
    <property type="entry name" value="SDA1_dom"/>
    <property type="match status" value="1"/>
</dbReference>
<dbReference type="InterPro" id="IPR007949">
    <property type="entry name" value="SDA1_MD"/>
</dbReference>
<evidence type="ECO:0000256" key="2">
    <source>
        <dbReference type="ARBA" id="ARBA00022448"/>
    </source>
</evidence>
<evidence type="ECO:0000256" key="5">
    <source>
        <dbReference type="ARBA" id="ARBA00023242"/>
    </source>
</evidence>
<keyword evidence="3 6" id="KW-0690">Ribosome biogenesis</keyword>
<accession>A0AAW1RM73</accession>
<dbReference type="InterPro" id="IPR016024">
    <property type="entry name" value="ARM-type_fold"/>
</dbReference>
<evidence type="ECO:0000256" key="6">
    <source>
        <dbReference type="RuleBase" id="RU365057"/>
    </source>
</evidence>
<feature type="region of interest" description="Disordered" evidence="7">
    <location>
        <begin position="494"/>
        <end position="525"/>
    </location>
</feature>
<evidence type="ECO:0000259" key="9">
    <source>
        <dbReference type="Pfam" id="PF08158"/>
    </source>
</evidence>
<keyword evidence="11" id="KW-1185">Reference proteome</keyword>
<sequence length="683" mass="75080">MARNGVELLMLQGNIKRDPEGYTDEFQLQLRHYHACLDIFKMKPSKESREFSELVGFISQVVGCYPKETEGFAAELMQLLDTHYAVLDSGLRQTLVKALILMRNRGQVEALELLPLFIRLFRCPDKALRRLLFRHIIADVKGANQRQRNDRLNRALQNFLYGCLGAEGEAGAKPALAVLTELWRRQVWRDARTVNVIASAAFNESSRVALAAVKFFLGQDEAPGAGSDDEDDDPEERVAGPSKAELYAAHKKGTASSKKKKQAKLKRVMHTVKKQARRERAVGAEGFAAIQLLHDPQTFAEKLFARLQRSGGERFEARLAMAALVSRVVGVHRLLLVNFYPFLQRYLQPHQRDVTQLLAALVQACHEMVPPEVLAPVLRQLVDAFVHDRARPEVMTLGLKTVRELCVRSPLVMTPELLQDLALYKKFRNKEVASAARGVIGLFRELAPALLEKRDRGRGADVTVTPLAYGAAAVSARIPGAELLQAAEAREAAGLASEDEGVGSDDGEDHDPNPTSGADGAGVPLEHGRILSAEDFARMRELRHKAMVSAAMRKHGLKSASKRGRLLAAAEEEADEALAAQDARATAADRRVDPAALEGRHKGRANKEERLARVHEGREGRDFGAAAARKKQKTGGTSNKQKAKRKNMPLAARAAAVRKRTGGARKGGKGGGKQFRGRAKGVR</sequence>
<feature type="compositionally biased region" description="Basic and acidic residues" evidence="7">
    <location>
        <begin position="605"/>
        <end position="622"/>
    </location>
</feature>
<feature type="region of interest" description="Disordered" evidence="7">
    <location>
        <begin position="579"/>
        <end position="683"/>
    </location>
</feature>
<keyword evidence="5 6" id="KW-0539">Nucleus</keyword>
<dbReference type="EMBL" id="JALJOU010000032">
    <property type="protein sequence ID" value="KAK9834281.1"/>
    <property type="molecule type" value="Genomic_DNA"/>
</dbReference>
<comment type="caution">
    <text evidence="10">The sequence shown here is derived from an EMBL/GenBank/DDBJ whole genome shotgun (WGS) entry which is preliminary data.</text>
</comment>
<dbReference type="PANTHER" id="PTHR12730:SF0">
    <property type="entry name" value="PROTEIN SDA1 HOMOLOG"/>
    <property type="match status" value="1"/>
</dbReference>
<dbReference type="GO" id="GO:0015031">
    <property type="term" value="P:protein transport"/>
    <property type="evidence" value="ECO:0007669"/>
    <property type="project" value="UniProtKB-KW"/>
</dbReference>
<proteinExistence type="inferred from homology"/>
<dbReference type="InterPro" id="IPR012977">
    <property type="entry name" value="SDA1_N"/>
</dbReference>
<evidence type="ECO:0000256" key="4">
    <source>
        <dbReference type="ARBA" id="ARBA00022927"/>
    </source>
</evidence>
<comment type="subcellular location">
    <subcellularLocation>
        <location evidence="6">Nucleus</location>
        <location evidence="6">Nucleolus</location>
    </subcellularLocation>
</comment>
<evidence type="ECO:0000313" key="10">
    <source>
        <dbReference type="EMBL" id="KAK9834281.1"/>
    </source>
</evidence>
<evidence type="ECO:0000256" key="3">
    <source>
        <dbReference type="ARBA" id="ARBA00022517"/>
    </source>
</evidence>
<keyword evidence="4 6" id="KW-0653">Protein transport</keyword>
<dbReference type="AlphaFoldDB" id="A0AAW1RM73"/>
<dbReference type="GO" id="GO:0000055">
    <property type="term" value="P:ribosomal large subunit export from nucleus"/>
    <property type="evidence" value="ECO:0007669"/>
    <property type="project" value="UniProtKB-UniRule"/>
</dbReference>
<evidence type="ECO:0000256" key="1">
    <source>
        <dbReference type="ARBA" id="ARBA00005783"/>
    </source>
</evidence>
<dbReference type="GO" id="GO:0005730">
    <property type="term" value="C:nucleolus"/>
    <property type="evidence" value="ECO:0007669"/>
    <property type="project" value="UniProtKB-SubCell"/>
</dbReference>
<name>A0AAW1RM73_9CHLO</name>
<evidence type="ECO:0000259" key="8">
    <source>
        <dbReference type="Pfam" id="PF05285"/>
    </source>
</evidence>
<organism evidence="10 11">
    <name type="scientific">Elliptochloris bilobata</name>
    <dbReference type="NCBI Taxonomy" id="381761"/>
    <lineage>
        <taxon>Eukaryota</taxon>
        <taxon>Viridiplantae</taxon>
        <taxon>Chlorophyta</taxon>
        <taxon>core chlorophytes</taxon>
        <taxon>Trebouxiophyceae</taxon>
        <taxon>Trebouxiophyceae incertae sedis</taxon>
        <taxon>Elliptochloris clade</taxon>
        <taxon>Elliptochloris</taxon>
    </lineage>
</organism>
<protein>
    <recommendedName>
        <fullName evidence="6">Protein SDA1</fullName>
    </recommendedName>
</protein>
<keyword evidence="2 6" id="KW-0813">Transport</keyword>
<gene>
    <name evidence="10" type="ORF">WJX81_003203</name>
</gene>
<dbReference type="InterPro" id="IPR027312">
    <property type="entry name" value="Sda1"/>
</dbReference>
<feature type="domain" description="SDA1 middle" evidence="8">
    <location>
        <begin position="525"/>
        <end position="617"/>
    </location>
</feature>
<evidence type="ECO:0000256" key="7">
    <source>
        <dbReference type="SAM" id="MobiDB-lite"/>
    </source>
</evidence>
<feature type="compositionally biased region" description="Acidic residues" evidence="7">
    <location>
        <begin position="497"/>
        <end position="509"/>
    </location>
</feature>
<reference evidence="10 11" key="1">
    <citation type="journal article" date="2024" name="Nat. Commun.">
        <title>Phylogenomics reveals the evolutionary origins of lichenization in chlorophyte algae.</title>
        <authorList>
            <person name="Puginier C."/>
            <person name="Libourel C."/>
            <person name="Otte J."/>
            <person name="Skaloud P."/>
            <person name="Haon M."/>
            <person name="Grisel S."/>
            <person name="Petersen M."/>
            <person name="Berrin J.G."/>
            <person name="Delaux P.M."/>
            <person name="Dal Grande F."/>
            <person name="Keller J."/>
        </authorList>
    </citation>
    <scope>NUCLEOTIDE SEQUENCE [LARGE SCALE GENOMIC DNA]</scope>
    <source>
        <strain evidence="10 11">SAG 245.80</strain>
    </source>
</reference>
<comment type="function">
    <text evidence="6">Required for 60S pre-ribosomal subunits export to the cytoplasm.</text>
</comment>
<dbReference type="SUPFAM" id="SSF48371">
    <property type="entry name" value="ARM repeat"/>
    <property type="match status" value="1"/>
</dbReference>
<dbReference type="PANTHER" id="PTHR12730">
    <property type="entry name" value="HSDA/SDA1-RELATED"/>
    <property type="match status" value="1"/>
</dbReference>
<evidence type="ECO:0000313" key="11">
    <source>
        <dbReference type="Proteomes" id="UP001445335"/>
    </source>
</evidence>